<evidence type="ECO:0000256" key="2">
    <source>
        <dbReference type="SAM" id="SignalP"/>
    </source>
</evidence>
<evidence type="ECO:0000256" key="1">
    <source>
        <dbReference type="SAM" id="Coils"/>
    </source>
</evidence>
<protein>
    <submittedName>
        <fullName evidence="4">Fibrinogen C-terminal domain-containing protein</fullName>
    </submittedName>
</protein>
<keyword evidence="3" id="KW-1185">Reference proteome</keyword>
<dbReference type="AlphaFoldDB" id="A0A1I7X876"/>
<feature type="chain" id="PRO_5012701120" evidence="2">
    <location>
        <begin position="16"/>
        <end position="584"/>
    </location>
</feature>
<keyword evidence="1" id="KW-0175">Coiled coil</keyword>
<evidence type="ECO:0000313" key="3">
    <source>
        <dbReference type="Proteomes" id="UP000095283"/>
    </source>
</evidence>
<name>A0A1I7X876_HETBA</name>
<keyword evidence="2" id="KW-0732">Signal</keyword>
<dbReference type="WBParaSite" id="Hba_13845">
    <property type="protein sequence ID" value="Hba_13845"/>
    <property type="gene ID" value="Hba_13845"/>
</dbReference>
<sequence>MRLILFALCICHQKAEETEAPQPGMVMAQRLMSTIPRIPNVIQGQMEGKPQELKSVCIPIKASKNLYIIYLSRNMISHMLGDGLISQLVVNPLGVSKVAEGMGVSLKELGINKTDVETKLDEITGAKRLFDGSNQTSSGDPSLSLGLFKAFTTPTTTTTEKIMYLDGVPIKDFDTFVRSHNLEHRFPTKNPVTVTTPIPSANDIAAAVFERIKSSLPSSTDVEHTTSPIPRNIPVEDFSNTLNLAMIDPRRINEVNSLLRRSPQKFDTLEPANTFSVGPPGSFIQSPDSIIQPLDPAIDEVVTSLRTQGEMNVERVKQLQNILQTYEQTLQTKELLSKRKQLQVLQNELAEQRKRIDLQRKMEDELKRKEKRKTMEAQLREQLNNWHSSFNNNPRSAISLSPLDLPEINPVEYPILVTQPSIEMPSPSSYPFPDMVARPSSIERSDTSMMQDSEESSTATNRALRVYTTAPSNSELSNIRYSPQKATSTNLEYEDDDDFTSSCECTEISMEKIKGQWVMALASPNLTLKISQEIGRLLHSEQPVTLNCSRVIGIYIGFFPRVKSVIITITFKKISHMNHTIKNF</sequence>
<organism evidence="3 4">
    <name type="scientific">Heterorhabditis bacteriophora</name>
    <name type="common">Entomopathogenic nematode worm</name>
    <dbReference type="NCBI Taxonomy" id="37862"/>
    <lineage>
        <taxon>Eukaryota</taxon>
        <taxon>Metazoa</taxon>
        <taxon>Ecdysozoa</taxon>
        <taxon>Nematoda</taxon>
        <taxon>Chromadorea</taxon>
        <taxon>Rhabditida</taxon>
        <taxon>Rhabditina</taxon>
        <taxon>Rhabditomorpha</taxon>
        <taxon>Strongyloidea</taxon>
        <taxon>Heterorhabditidae</taxon>
        <taxon>Heterorhabditis</taxon>
    </lineage>
</organism>
<evidence type="ECO:0000313" key="4">
    <source>
        <dbReference type="WBParaSite" id="Hba_13845"/>
    </source>
</evidence>
<feature type="coiled-coil region" evidence="1">
    <location>
        <begin position="316"/>
        <end position="369"/>
    </location>
</feature>
<proteinExistence type="predicted"/>
<reference evidence="4" key="1">
    <citation type="submission" date="2016-11" db="UniProtKB">
        <authorList>
            <consortium name="WormBaseParasite"/>
        </authorList>
    </citation>
    <scope>IDENTIFICATION</scope>
</reference>
<dbReference type="Proteomes" id="UP000095283">
    <property type="component" value="Unplaced"/>
</dbReference>
<feature type="signal peptide" evidence="2">
    <location>
        <begin position="1"/>
        <end position="15"/>
    </location>
</feature>
<accession>A0A1I7X876</accession>